<dbReference type="Gene3D" id="3.40.50.720">
    <property type="entry name" value="NAD(P)-binding Rossmann-like Domain"/>
    <property type="match status" value="1"/>
</dbReference>
<sequence>MKRLAGRVAVITGAAGGIGRAMARRFAAEGMALMLSDIEEKELAATARLAASAPEAGKVLTQVTDVSDAAAVRDLADRAFAEFGEVHLLCNNAGVLCGGRIWTREPADFAWSFGVNTWGVLHGIRAFVPRMIEQGTEGHIVNTVSVAGLLAGPYAAPYAVSKYAAFAATQCLAQDLRLAGSRLKVTALCPGVVRTGIARSERNRPPELAATGDSDDGAAMRAFAEDSVRHGIDPAEVAAAVVEAVRAERFLVLTHPRHADGLRAQTRLLLAGEPPPVPAGE</sequence>
<dbReference type="RefSeq" id="WP_185054422.1">
    <property type="nucleotide sequence ID" value="NZ_BAABIX010000045.1"/>
</dbReference>
<dbReference type="FunFam" id="3.40.50.720:FF:000084">
    <property type="entry name" value="Short-chain dehydrogenase reductase"/>
    <property type="match status" value="1"/>
</dbReference>
<dbReference type="PANTHER" id="PTHR24322">
    <property type="entry name" value="PKSB"/>
    <property type="match status" value="1"/>
</dbReference>
<dbReference type="SUPFAM" id="SSF51735">
    <property type="entry name" value="NAD(P)-binding Rossmann-fold domains"/>
    <property type="match status" value="1"/>
</dbReference>
<organism evidence="4 5">
    <name type="scientific">Thermocatellispora tengchongensis</name>
    <dbReference type="NCBI Taxonomy" id="1073253"/>
    <lineage>
        <taxon>Bacteria</taxon>
        <taxon>Bacillati</taxon>
        <taxon>Actinomycetota</taxon>
        <taxon>Actinomycetes</taxon>
        <taxon>Streptosporangiales</taxon>
        <taxon>Streptosporangiaceae</taxon>
        <taxon>Thermocatellispora</taxon>
    </lineage>
</organism>
<dbReference type="Proteomes" id="UP000578449">
    <property type="component" value="Unassembled WGS sequence"/>
</dbReference>
<evidence type="ECO:0000313" key="5">
    <source>
        <dbReference type="Proteomes" id="UP000578449"/>
    </source>
</evidence>
<dbReference type="GO" id="GO:0016616">
    <property type="term" value="F:oxidoreductase activity, acting on the CH-OH group of donors, NAD or NADP as acceptor"/>
    <property type="evidence" value="ECO:0007669"/>
    <property type="project" value="TreeGrafter"/>
</dbReference>
<dbReference type="Pfam" id="PF00106">
    <property type="entry name" value="adh_short"/>
    <property type="match status" value="1"/>
</dbReference>
<protein>
    <submittedName>
        <fullName evidence="4">NAD(P)-dependent dehydrogenase (Short-subunit alcohol dehydrogenase family)</fullName>
    </submittedName>
</protein>
<dbReference type="InterPro" id="IPR036291">
    <property type="entry name" value="NAD(P)-bd_dom_sf"/>
</dbReference>
<name>A0A840PKC2_9ACTN</name>
<reference evidence="4 5" key="1">
    <citation type="submission" date="2020-08" db="EMBL/GenBank/DDBJ databases">
        <title>Genomic Encyclopedia of Type Strains, Phase IV (KMG-IV): sequencing the most valuable type-strain genomes for metagenomic binning, comparative biology and taxonomic classification.</title>
        <authorList>
            <person name="Goeker M."/>
        </authorList>
    </citation>
    <scope>NUCLEOTIDE SEQUENCE [LARGE SCALE GENOMIC DNA]</scope>
    <source>
        <strain evidence="4 5">DSM 45615</strain>
    </source>
</reference>
<dbReference type="AlphaFoldDB" id="A0A840PKC2"/>
<comment type="caution">
    <text evidence="4">The sequence shown here is derived from an EMBL/GenBank/DDBJ whole genome shotgun (WGS) entry which is preliminary data.</text>
</comment>
<evidence type="ECO:0000256" key="2">
    <source>
        <dbReference type="ARBA" id="ARBA00023002"/>
    </source>
</evidence>
<evidence type="ECO:0000256" key="1">
    <source>
        <dbReference type="ARBA" id="ARBA00006484"/>
    </source>
</evidence>
<proteinExistence type="inferred from homology"/>
<gene>
    <name evidence="4" type="ORF">HNP84_007269</name>
</gene>
<comment type="similarity">
    <text evidence="1 3">Belongs to the short-chain dehydrogenases/reductases (SDR) family.</text>
</comment>
<accession>A0A840PKC2</accession>
<dbReference type="InterPro" id="IPR002347">
    <property type="entry name" value="SDR_fam"/>
</dbReference>
<evidence type="ECO:0000256" key="3">
    <source>
        <dbReference type="RuleBase" id="RU000363"/>
    </source>
</evidence>
<dbReference type="PRINTS" id="PR00080">
    <property type="entry name" value="SDRFAMILY"/>
</dbReference>
<dbReference type="CDD" id="cd05233">
    <property type="entry name" value="SDR_c"/>
    <property type="match status" value="1"/>
</dbReference>
<dbReference type="EMBL" id="JACHGN010000018">
    <property type="protein sequence ID" value="MBB5137517.1"/>
    <property type="molecule type" value="Genomic_DNA"/>
</dbReference>
<evidence type="ECO:0000313" key="4">
    <source>
        <dbReference type="EMBL" id="MBB5137517.1"/>
    </source>
</evidence>
<dbReference type="PANTHER" id="PTHR24322:SF736">
    <property type="entry name" value="RETINOL DEHYDROGENASE 10"/>
    <property type="match status" value="1"/>
</dbReference>
<keyword evidence="5" id="KW-1185">Reference proteome</keyword>
<dbReference type="PRINTS" id="PR00081">
    <property type="entry name" value="GDHRDH"/>
</dbReference>
<keyword evidence="2" id="KW-0560">Oxidoreductase</keyword>